<dbReference type="GO" id="GO:0005524">
    <property type="term" value="F:ATP binding"/>
    <property type="evidence" value="ECO:0007669"/>
    <property type="project" value="UniProtKB-KW"/>
</dbReference>
<evidence type="ECO:0000256" key="3">
    <source>
        <dbReference type="ARBA" id="ARBA00022736"/>
    </source>
</evidence>
<dbReference type="NCBIfam" id="TIGR03168">
    <property type="entry name" value="1-PFK"/>
    <property type="match status" value="1"/>
</dbReference>
<accession>A0A2K0A6D2</accession>
<dbReference type="InterPro" id="IPR005926">
    <property type="entry name" value="LacC"/>
</dbReference>
<keyword evidence="5 7" id="KW-0418">Kinase</keyword>
<gene>
    <name evidence="7" type="primary">lacC</name>
    <name evidence="11" type="ORF">AL503_007210</name>
</gene>
<dbReference type="UniPathway" id="UPA00704">
    <property type="reaction ID" value="UER00715"/>
</dbReference>
<protein>
    <recommendedName>
        <fullName evidence="7 8">Tagatose-6-phosphate kinase</fullName>
        <ecNumber evidence="7 8">2.7.1.144</ecNumber>
    </recommendedName>
    <alternativeName>
        <fullName evidence="7">Phosphotagatokinase</fullName>
    </alternativeName>
</protein>
<evidence type="ECO:0000256" key="4">
    <source>
        <dbReference type="ARBA" id="ARBA00022741"/>
    </source>
</evidence>
<dbReference type="AlphaFoldDB" id="A0A2K0A6D2"/>
<evidence type="ECO:0000256" key="6">
    <source>
        <dbReference type="ARBA" id="ARBA00022840"/>
    </source>
</evidence>
<dbReference type="NCBIfam" id="TIGR01231">
    <property type="entry name" value="lacC"/>
    <property type="match status" value="1"/>
</dbReference>
<dbReference type="PIRSF" id="PIRSF000535">
    <property type="entry name" value="1PFK/6PFK/LacC"/>
    <property type="match status" value="1"/>
</dbReference>
<evidence type="ECO:0000256" key="7">
    <source>
        <dbReference type="HAMAP-Rule" id="MF_01557"/>
    </source>
</evidence>
<comment type="pathway">
    <text evidence="7 9">Carbohydrate metabolism; D-tagatose 6-phosphate degradation; D-glyceraldehyde 3-phosphate and glycerone phosphate from D-tagatose 6-phosphate: step 1/2.</text>
</comment>
<evidence type="ECO:0000256" key="2">
    <source>
        <dbReference type="ARBA" id="ARBA00022679"/>
    </source>
</evidence>
<dbReference type="NCBIfam" id="NF010033">
    <property type="entry name" value="PRK13508.1"/>
    <property type="match status" value="1"/>
</dbReference>
<dbReference type="PANTHER" id="PTHR46566:SF5">
    <property type="entry name" value="1-PHOSPHOFRUCTOKINASE"/>
    <property type="match status" value="1"/>
</dbReference>
<dbReference type="Pfam" id="PF00294">
    <property type="entry name" value="PfkB"/>
    <property type="match status" value="1"/>
</dbReference>
<keyword evidence="6 7" id="KW-0067">ATP-binding</keyword>
<dbReference type="GO" id="GO:0019512">
    <property type="term" value="P:lactose catabolic process via tagatose-6-phosphate"/>
    <property type="evidence" value="ECO:0007669"/>
    <property type="project" value="InterPro"/>
</dbReference>
<dbReference type="EC" id="2.7.1.144" evidence="7 8"/>
<keyword evidence="2 7" id="KW-0808">Transferase</keyword>
<sequence length="310" mass="33867">MILTLTLNPSVDISYPLEQFHLDTVNRVKKTSKTAGGKGLNVTRVLSEFGENVLASGFLGGALGQFIEEQLMDAQIEQSFFKIKGETRNCIAILHEGQQTEILEQGPTIGKEEAESYKTHLLELFKRANVIAMSGSLPKGLNTSYYADIVKLANEQGLPTILDSSGQSLMDVLLSENKPSVIKPNIDELSQLLDTTVTTDIDSLKEAVTQPIFKGIEWIIVSLGGDGAFAKHHQTFYKVNIPKIEVVNPVGSGDSTVAGIASGLVHQQSDEDLLKKANAFGMLNAMEHQTGHINVDKFKELFKQIEVIEV</sequence>
<dbReference type="RefSeq" id="WP_037549712.1">
    <property type="nucleotide sequence ID" value="NZ_CAJCHG010000005.1"/>
</dbReference>
<evidence type="ECO:0000313" key="11">
    <source>
        <dbReference type="EMBL" id="PNN20588.1"/>
    </source>
</evidence>
<name>A0A2K0A6D2_STAHA</name>
<proteinExistence type="inferred from homology"/>
<dbReference type="Gene3D" id="3.40.1190.20">
    <property type="match status" value="1"/>
</dbReference>
<dbReference type="CDD" id="cd01164">
    <property type="entry name" value="FruK_PfkB_like"/>
    <property type="match status" value="1"/>
</dbReference>
<dbReference type="GO" id="GO:2001059">
    <property type="term" value="P:D-tagatose 6-phosphate catabolic process"/>
    <property type="evidence" value="ECO:0007669"/>
    <property type="project" value="UniProtKB-UniRule"/>
</dbReference>
<evidence type="ECO:0000259" key="10">
    <source>
        <dbReference type="Pfam" id="PF00294"/>
    </source>
</evidence>
<comment type="similarity">
    <text evidence="7 9">Belongs to the carbohydrate kinase PfkB family. LacC subfamily.</text>
</comment>
<dbReference type="PANTHER" id="PTHR46566">
    <property type="entry name" value="1-PHOSPHOFRUCTOKINASE-RELATED"/>
    <property type="match status" value="1"/>
</dbReference>
<keyword evidence="4 7" id="KW-0547">Nucleotide-binding</keyword>
<dbReference type="EMBL" id="LORN02000015">
    <property type="protein sequence ID" value="PNN20588.1"/>
    <property type="molecule type" value="Genomic_DNA"/>
</dbReference>
<organism evidence="11 12">
    <name type="scientific">Staphylococcus haemolyticus</name>
    <dbReference type="NCBI Taxonomy" id="1283"/>
    <lineage>
        <taxon>Bacteria</taxon>
        <taxon>Bacillati</taxon>
        <taxon>Bacillota</taxon>
        <taxon>Bacilli</taxon>
        <taxon>Bacillales</taxon>
        <taxon>Staphylococcaceae</taxon>
        <taxon>Staphylococcus</taxon>
    </lineage>
</organism>
<dbReference type="InterPro" id="IPR002173">
    <property type="entry name" value="Carboh/pur_kinase_PfkB_CS"/>
</dbReference>
<evidence type="ECO:0000256" key="5">
    <source>
        <dbReference type="ARBA" id="ARBA00022777"/>
    </source>
</evidence>
<dbReference type="PROSITE" id="PS00583">
    <property type="entry name" value="PFKB_KINASES_1"/>
    <property type="match status" value="1"/>
</dbReference>
<dbReference type="SUPFAM" id="SSF53613">
    <property type="entry name" value="Ribokinase-like"/>
    <property type="match status" value="1"/>
</dbReference>
<dbReference type="InterPro" id="IPR017583">
    <property type="entry name" value="Tagatose/fructose_Pkinase"/>
</dbReference>
<dbReference type="PROSITE" id="PS00584">
    <property type="entry name" value="PFKB_KINASES_2"/>
    <property type="match status" value="1"/>
</dbReference>
<reference evidence="11 12" key="1">
    <citation type="submission" date="2017-12" db="EMBL/GenBank/DDBJ databases">
        <title>FDA dAtabase for Regulatory Grade micrObial Sequences (FDA-ARGOS): Supporting development and validation of Infectious Disease Dx tests.</title>
        <authorList>
            <person name="Hoffmann M."/>
            <person name="Allard M."/>
            <person name="Evans P."/>
            <person name="Brown E."/>
            <person name="Tallon L."/>
            <person name="Sadzewicz L."/>
            <person name="Sengamalay N."/>
            <person name="Ott S."/>
            <person name="Godinez A."/>
            <person name="Nagaraj S."/>
            <person name="Vavikolanu K."/>
            <person name="Aluvathingal J."/>
            <person name="Nadendla S."/>
            <person name="Sichtig H."/>
        </authorList>
    </citation>
    <scope>NUCLEOTIDE SEQUENCE [LARGE SCALE GENOMIC DNA]</scope>
    <source>
        <strain evidence="11 12">FDAARGOS_148</strain>
    </source>
</reference>
<dbReference type="Proteomes" id="UP000053523">
    <property type="component" value="Unassembled WGS sequence"/>
</dbReference>
<dbReference type="GO" id="GO:0005829">
    <property type="term" value="C:cytosol"/>
    <property type="evidence" value="ECO:0007669"/>
    <property type="project" value="TreeGrafter"/>
</dbReference>
<dbReference type="InterPro" id="IPR029056">
    <property type="entry name" value="Ribokinase-like"/>
</dbReference>
<comment type="catalytic activity">
    <reaction evidence="7 9">
        <text>D-tagatofuranose 6-phosphate + ATP = D-tagatofuranose 1,6-bisphosphate + ADP + H(+)</text>
        <dbReference type="Rhea" id="RHEA:12420"/>
        <dbReference type="ChEBI" id="CHEBI:15378"/>
        <dbReference type="ChEBI" id="CHEBI:30616"/>
        <dbReference type="ChEBI" id="CHEBI:58694"/>
        <dbReference type="ChEBI" id="CHEBI:58695"/>
        <dbReference type="ChEBI" id="CHEBI:456216"/>
        <dbReference type="EC" id="2.7.1.144"/>
    </reaction>
</comment>
<dbReference type="GO" id="GO:0008443">
    <property type="term" value="F:phosphofructokinase activity"/>
    <property type="evidence" value="ECO:0007669"/>
    <property type="project" value="TreeGrafter"/>
</dbReference>
<comment type="caution">
    <text evidence="11">The sequence shown here is derived from an EMBL/GenBank/DDBJ whole genome shotgun (WGS) entry which is preliminary data.</text>
</comment>
<comment type="similarity">
    <text evidence="1">Belongs to the carbohydrate kinase pfkB family.</text>
</comment>
<evidence type="ECO:0000313" key="12">
    <source>
        <dbReference type="Proteomes" id="UP000053523"/>
    </source>
</evidence>
<evidence type="ECO:0000256" key="1">
    <source>
        <dbReference type="ARBA" id="ARBA00005380"/>
    </source>
</evidence>
<dbReference type="HAMAP" id="MF_01557">
    <property type="entry name" value="LacC"/>
    <property type="match status" value="1"/>
</dbReference>
<keyword evidence="3 7" id="KW-0423">Lactose metabolism</keyword>
<feature type="domain" description="Carbohydrate kinase PfkB" evidence="10">
    <location>
        <begin position="7"/>
        <end position="292"/>
    </location>
</feature>
<evidence type="ECO:0000256" key="8">
    <source>
        <dbReference type="NCBIfam" id="TIGR01231"/>
    </source>
</evidence>
<evidence type="ECO:0000256" key="9">
    <source>
        <dbReference type="PIRNR" id="PIRNR000535"/>
    </source>
</evidence>
<dbReference type="GO" id="GO:0044281">
    <property type="term" value="P:small molecule metabolic process"/>
    <property type="evidence" value="ECO:0007669"/>
    <property type="project" value="UniProtKB-ARBA"/>
</dbReference>
<dbReference type="FunFam" id="3.40.1190.20:FF:000001">
    <property type="entry name" value="Phosphofructokinase"/>
    <property type="match status" value="1"/>
</dbReference>
<dbReference type="InterPro" id="IPR011611">
    <property type="entry name" value="PfkB_dom"/>
</dbReference>
<dbReference type="GO" id="GO:0009024">
    <property type="term" value="F:tagatose-6-phosphate kinase activity"/>
    <property type="evidence" value="ECO:0007669"/>
    <property type="project" value="UniProtKB-UniRule"/>
</dbReference>